<reference evidence="5" key="2">
    <citation type="journal article" date="2023" name="Int. J. Mol. Sci.">
        <title>De Novo Assembly and Annotation of 11 Diverse Shrub Willow (Salix) Genomes Reveals Novel Gene Organization in Sex-Linked Regions.</title>
        <authorList>
            <person name="Hyden B."/>
            <person name="Feng K."/>
            <person name="Yates T.B."/>
            <person name="Jawdy S."/>
            <person name="Cereghino C."/>
            <person name="Smart L.B."/>
            <person name="Muchero W."/>
        </authorList>
    </citation>
    <scope>NUCLEOTIDE SEQUENCE</scope>
    <source>
        <tissue evidence="5">Shoot tip</tissue>
    </source>
</reference>
<feature type="domain" description="Terpene synthase metal-binding" evidence="4">
    <location>
        <begin position="66"/>
        <end position="135"/>
    </location>
</feature>
<organism evidence="5 6">
    <name type="scientific">Salix purpurea</name>
    <name type="common">Purple osier willow</name>
    <dbReference type="NCBI Taxonomy" id="77065"/>
    <lineage>
        <taxon>Eukaryota</taxon>
        <taxon>Viridiplantae</taxon>
        <taxon>Streptophyta</taxon>
        <taxon>Embryophyta</taxon>
        <taxon>Tracheophyta</taxon>
        <taxon>Spermatophyta</taxon>
        <taxon>Magnoliopsida</taxon>
        <taxon>eudicotyledons</taxon>
        <taxon>Gunneridae</taxon>
        <taxon>Pentapetalae</taxon>
        <taxon>rosids</taxon>
        <taxon>fabids</taxon>
        <taxon>Malpighiales</taxon>
        <taxon>Salicaceae</taxon>
        <taxon>Saliceae</taxon>
        <taxon>Salix</taxon>
    </lineage>
</organism>
<dbReference type="GO" id="GO:0010333">
    <property type="term" value="F:terpene synthase activity"/>
    <property type="evidence" value="ECO:0007669"/>
    <property type="project" value="InterPro"/>
</dbReference>
<keyword evidence="2" id="KW-0479">Metal-binding</keyword>
<sequence length="160" mass="18243">MEMLTILEMIDDIQRLGLGHRFEKDIKRKLDRISSSEQSSFEAEKSLHATALCFRLLRQHGYEVSQDDVYDVYGALDELELFTEAVERWDVSAVRDLPDYMKLCFLALFNSVNEMAYDHLKEHGEDAIPCLTRAVCSSNLMVSVLIYSGTNTVSTVVLIV</sequence>
<dbReference type="Proteomes" id="UP001151532">
    <property type="component" value="Chromosome 7"/>
</dbReference>
<dbReference type="SUPFAM" id="SSF48576">
    <property type="entry name" value="Terpenoid synthases"/>
    <property type="match status" value="1"/>
</dbReference>
<evidence type="ECO:0000256" key="1">
    <source>
        <dbReference type="ARBA" id="ARBA00001946"/>
    </source>
</evidence>
<dbReference type="Gene3D" id="1.10.600.10">
    <property type="entry name" value="Farnesyl Diphosphate Synthase"/>
    <property type="match status" value="1"/>
</dbReference>
<dbReference type="GO" id="GO:0016114">
    <property type="term" value="P:terpenoid biosynthetic process"/>
    <property type="evidence" value="ECO:0007669"/>
    <property type="project" value="InterPro"/>
</dbReference>
<dbReference type="Pfam" id="PF03936">
    <property type="entry name" value="Terpene_synth_C"/>
    <property type="match status" value="1"/>
</dbReference>
<evidence type="ECO:0000313" key="5">
    <source>
        <dbReference type="EMBL" id="KAJ6741085.1"/>
    </source>
</evidence>
<comment type="cofactor">
    <cofactor evidence="1">
        <name>Mg(2+)</name>
        <dbReference type="ChEBI" id="CHEBI:18420"/>
    </cofactor>
</comment>
<dbReference type="GO" id="GO:0000287">
    <property type="term" value="F:magnesium ion binding"/>
    <property type="evidence" value="ECO:0007669"/>
    <property type="project" value="InterPro"/>
</dbReference>
<dbReference type="Gene3D" id="1.50.10.130">
    <property type="entry name" value="Terpene synthase, N-terminal domain"/>
    <property type="match status" value="1"/>
</dbReference>
<dbReference type="SUPFAM" id="SSF48239">
    <property type="entry name" value="Terpenoid cyclases/Protein prenyltransferases"/>
    <property type="match status" value="1"/>
</dbReference>
<accession>A0A9Q0V4Q6</accession>
<dbReference type="InterPro" id="IPR036965">
    <property type="entry name" value="Terpene_synth_N_sf"/>
</dbReference>
<evidence type="ECO:0000256" key="2">
    <source>
        <dbReference type="ARBA" id="ARBA00022723"/>
    </source>
</evidence>
<evidence type="ECO:0000259" key="4">
    <source>
        <dbReference type="Pfam" id="PF03936"/>
    </source>
</evidence>
<dbReference type="InterPro" id="IPR005630">
    <property type="entry name" value="Terpene_synthase_metal-bd"/>
</dbReference>
<keyword evidence="6" id="KW-1185">Reference proteome</keyword>
<reference evidence="5" key="1">
    <citation type="submission" date="2022-11" db="EMBL/GenBank/DDBJ databases">
        <authorList>
            <person name="Hyden B.L."/>
            <person name="Feng K."/>
            <person name="Yates T."/>
            <person name="Jawdy S."/>
            <person name="Smart L.B."/>
            <person name="Muchero W."/>
        </authorList>
    </citation>
    <scope>NUCLEOTIDE SEQUENCE</scope>
    <source>
        <tissue evidence="5">Shoot tip</tissue>
    </source>
</reference>
<evidence type="ECO:0000313" key="6">
    <source>
        <dbReference type="Proteomes" id="UP001151532"/>
    </source>
</evidence>
<dbReference type="OrthoDB" id="1435774at2759"/>
<comment type="caution">
    <text evidence="5">The sequence shown here is derived from an EMBL/GenBank/DDBJ whole genome shotgun (WGS) entry which is preliminary data.</text>
</comment>
<proteinExistence type="predicted"/>
<dbReference type="InterPro" id="IPR050148">
    <property type="entry name" value="Terpene_synthase-like"/>
</dbReference>
<evidence type="ECO:0000256" key="3">
    <source>
        <dbReference type="ARBA" id="ARBA00022842"/>
    </source>
</evidence>
<dbReference type="InterPro" id="IPR008949">
    <property type="entry name" value="Isoprenoid_synthase_dom_sf"/>
</dbReference>
<protein>
    <submittedName>
        <fullName evidence="5">TERPENE SYNTHASE 12-RELATED</fullName>
    </submittedName>
</protein>
<dbReference type="PANTHER" id="PTHR31225:SF252">
    <property type="entry name" value="TERPENE SYNTHASE 12-RELATED"/>
    <property type="match status" value="1"/>
</dbReference>
<dbReference type="EMBL" id="JAPFFK010000010">
    <property type="protein sequence ID" value="KAJ6741085.1"/>
    <property type="molecule type" value="Genomic_DNA"/>
</dbReference>
<name>A0A9Q0V4Q6_SALPP</name>
<dbReference type="AlphaFoldDB" id="A0A9Q0V4Q6"/>
<dbReference type="InterPro" id="IPR008930">
    <property type="entry name" value="Terpenoid_cyclase/PrenylTrfase"/>
</dbReference>
<dbReference type="PANTHER" id="PTHR31225">
    <property type="entry name" value="OS04G0344100 PROTEIN-RELATED"/>
    <property type="match status" value="1"/>
</dbReference>
<gene>
    <name evidence="5" type="ORF">OIU79_001085</name>
</gene>
<keyword evidence="3" id="KW-0460">Magnesium</keyword>